<feature type="non-terminal residue" evidence="1">
    <location>
        <position position="83"/>
    </location>
</feature>
<name>G4TZT1_SERID</name>
<organism evidence="1 2">
    <name type="scientific">Serendipita indica (strain DSM 11827)</name>
    <name type="common">Root endophyte fungus</name>
    <name type="synonym">Piriformospora indica</name>
    <dbReference type="NCBI Taxonomy" id="1109443"/>
    <lineage>
        <taxon>Eukaryota</taxon>
        <taxon>Fungi</taxon>
        <taxon>Dikarya</taxon>
        <taxon>Basidiomycota</taxon>
        <taxon>Agaricomycotina</taxon>
        <taxon>Agaricomycetes</taxon>
        <taxon>Sebacinales</taxon>
        <taxon>Serendipitaceae</taxon>
        <taxon>Serendipita</taxon>
    </lineage>
</organism>
<gene>
    <name evidence="1" type="ORF">PIIN_10810</name>
</gene>
<comment type="caution">
    <text evidence="1">The sequence shown here is derived from an EMBL/GenBank/DDBJ whole genome shotgun (WGS) entry which is preliminary data.</text>
</comment>
<keyword evidence="2" id="KW-1185">Reference proteome</keyword>
<proteinExistence type="predicted"/>
<protein>
    <submittedName>
        <fullName evidence="1">Uncharacterized protein</fullName>
    </submittedName>
</protein>
<evidence type="ECO:0000313" key="2">
    <source>
        <dbReference type="Proteomes" id="UP000007148"/>
    </source>
</evidence>
<dbReference type="AlphaFoldDB" id="G4TZT1"/>
<dbReference type="HOGENOM" id="CLU_2549256_0_0_1"/>
<accession>G4TZT1</accession>
<dbReference type="InParanoid" id="G4TZT1"/>
<dbReference type="Proteomes" id="UP000007148">
    <property type="component" value="Unassembled WGS sequence"/>
</dbReference>
<sequence length="83" mass="8790">SRFEECSCPSQDGATAVVFSLRIMVNKAAVSPARCCGRVENWGRALASRIPVRAGYSEKATTVCTHKAGPAVRKQSAPDPALV</sequence>
<reference evidence="1 2" key="1">
    <citation type="journal article" date="2011" name="PLoS Pathog.">
        <title>Endophytic Life Strategies Decoded by Genome and Transcriptome Analyses of the Mutualistic Root Symbiont Piriformospora indica.</title>
        <authorList>
            <person name="Zuccaro A."/>
            <person name="Lahrmann U."/>
            <person name="Guldener U."/>
            <person name="Langen G."/>
            <person name="Pfiffi S."/>
            <person name="Biedenkopf D."/>
            <person name="Wong P."/>
            <person name="Samans B."/>
            <person name="Grimm C."/>
            <person name="Basiewicz M."/>
            <person name="Murat C."/>
            <person name="Martin F."/>
            <person name="Kogel K.H."/>
        </authorList>
    </citation>
    <scope>NUCLEOTIDE SEQUENCE [LARGE SCALE GENOMIC DNA]</scope>
    <source>
        <strain evidence="1 2">DSM 11827</strain>
    </source>
</reference>
<evidence type="ECO:0000313" key="1">
    <source>
        <dbReference type="EMBL" id="CCA76824.1"/>
    </source>
</evidence>
<dbReference type="EMBL" id="CAFZ01001035">
    <property type="protein sequence ID" value="CCA76824.1"/>
    <property type="molecule type" value="Genomic_DNA"/>
</dbReference>